<feature type="compositionally biased region" description="Polar residues" evidence="2">
    <location>
        <begin position="1253"/>
        <end position="1279"/>
    </location>
</feature>
<dbReference type="STRING" id="45351.A7RPQ5"/>
<keyword evidence="5" id="KW-1185">Reference proteome</keyword>
<evidence type="ECO:0000313" key="4">
    <source>
        <dbReference type="EMBL" id="EDO46550.1"/>
    </source>
</evidence>
<dbReference type="PANTHER" id="PTHR24020:SF20">
    <property type="entry name" value="PH DOMAIN-CONTAINING PROTEIN"/>
    <property type="match status" value="1"/>
</dbReference>
<gene>
    <name evidence="4" type="ORF">NEMVEDRAFT_v1g200262</name>
</gene>
<dbReference type="Pfam" id="PF00092">
    <property type="entry name" value="VWA"/>
    <property type="match status" value="3"/>
</dbReference>
<dbReference type="eggNOG" id="KOG1216">
    <property type="taxonomic scope" value="Eukaryota"/>
</dbReference>
<feature type="region of interest" description="Disordered" evidence="2">
    <location>
        <begin position="480"/>
        <end position="561"/>
    </location>
</feature>
<feature type="domain" description="VWFA" evidence="3">
    <location>
        <begin position="1651"/>
        <end position="1825"/>
    </location>
</feature>
<dbReference type="InterPro" id="IPR002035">
    <property type="entry name" value="VWF_A"/>
</dbReference>
<reference evidence="4 5" key="1">
    <citation type="journal article" date="2007" name="Science">
        <title>Sea anemone genome reveals ancestral eumetazoan gene repertoire and genomic organization.</title>
        <authorList>
            <person name="Putnam N.H."/>
            <person name="Srivastava M."/>
            <person name="Hellsten U."/>
            <person name="Dirks B."/>
            <person name="Chapman J."/>
            <person name="Salamov A."/>
            <person name="Terry A."/>
            <person name="Shapiro H."/>
            <person name="Lindquist E."/>
            <person name="Kapitonov V.V."/>
            <person name="Jurka J."/>
            <person name="Genikhovich G."/>
            <person name="Grigoriev I.V."/>
            <person name="Lucas S.M."/>
            <person name="Steele R.E."/>
            <person name="Finnerty J.R."/>
            <person name="Technau U."/>
            <person name="Martindale M.Q."/>
            <person name="Rokhsar D.S."/>
        </authorList>
    </citation>
    <scope>NUCLEOTIDE SEQUENCE [LARGE SCALE GENOMIC DNA]</scope>
    <source>
        <strain evidence="5">CH2 X CH6</strain>
    </source>
</reference>
<feature type="coiled-coil region" evidence="1">
    <location>
        <begin position="332"/>
        <end position="389"/>
    </location>
</feature>
<protein>
    <recommendedName>
        <fullName evidence="3">VWFA domain-containing protein</fullName>
    </recommendedName>
</protein>
<feature type="compositionally biased region" description="Basic and acidic residues" evidence="2">
    <location>
        <begin position="832"/>
        <end position="852"/>
    </location>
</feature>
<accession>A7RPQ5</accession>
<feature type="compositionally biased region" description="Basic and acidic residues" evidence="2">
    <location>
        <begin position="502"/>
        <end position="517"/>
    </location>
</feature>
<dbReference type="InterPro" id="IPR036465">
    <property type="entry name" value="vWFA_dom_sf"/>
</dbReference>
<feature type="compositionally biased region" description="Polar residues" evidence="2">
    <location>
        <begin position="907"/>
        <end position="939"/>
    </location>
</feature>
<feature type="compositionally biased region" description="Basic and acidic residues" evidence="2">
    <location>
        <begin position="283"/>
        <end position="292"/>
    </location>
</feature>
<dbReference type="Gene3D" id="3.40.50.410">
    <property type="entry name" value="von Willebrand factor, type A domain"/>
    <property type="match status" value="3"/>
</dbReference>
<feature type="compositionally biased region" description="Polar residues" evidence="2">
    <location>
        <begin position="962"/>
        <end position="978"/>
    </location>
</feature>
<feature type="compositionally biased region" description="Polar residues" evidence="2">
    <location>
        <begin position="1025"/>
        <end position="1074"/>
    </location>
</feature>
<evidence type="ECO:0000256" key="1">
    <source>
        <dbReference type="SAM" id="Coils"/>
    </source>
</evidence>
<feature type="compositionally biased region" description="Basic and acidic residues" evidence="2">
    <location>
        <begin position="481"/>
        <end position="494"/>
    </location>
</feature>
<feature type="compositionally biased region" description="Polar residues" evidence="2">
    <location>
        <begin position="888"/>
        <end position="900"/>
    </location>
</feature>
<feature type="region of interest" description="Disordered" evidence="2">
    <location>
        <begin position="818"/>
        <end position="1310"/>
    </location>
</feature>
<dbReference type="EMBL" id="DS469526">
    <property type="protein sequence ID" value="EDO46550.1"/>
    <property type="molecule type" value="Genomic_DNA"/>
</dbReference>
<proteinExistence type="predicted"/>
<organism evidence="4 5">
    <name type="scientific">Nematostella vectensis</name>
    <name type="common">Starlet sea anemone</name>
    <dbReference type="NCBI Taxonomy" id="45351"/>
    <lineage>
        <taxon>Eukaryota</taxon>
        <taxon>Metazoa</taxon>
        <taxon>Cnidaria</taxon>
        <taxon>Anthozoa</taxon>
        <taxon>Hexacorallia</taxon>
        <taxon>Actiniaria</taxon>
        <taxon>Edwardsiidae</taxon>
        <taxon>Nematostella</taxon>
    </lineage>
</organism>
<name>A7RPQ5_NEMVE</name>
<feature type="compositionally biased region" description="Basic and acidic residues" evidence="2">
    <location>
        <begin position="525"/>
        <end position="534"/>
    </location>
</feature>
<feature type="region of interest" description="Disordered" evidence="2">
    <location>
        <begin position="148"/>
        <end position="209"/>
    </location>
</feature>
<dbReference type="SUPFAM" id="SSF53300">
    <property type="entry name" value="vWA-like"/>
    <property type="match status" value="3"/>
</dbReference>
<dbReference type="InParanoid" id="A7RPQ5"/>
<keyword evidence="1" id="KW-0175">Coiled coil</keyword>
<feature type="region of interest" description="Disordered" evidence="2">
    <location>
        <begin position="283"/>
        <end position="320"/>
    </location>
</feature>
<feature type="compositionally biased region" description="Low complexity" evidence="2">
    <location>
        <begin position="1280"/>
        <end position="1310"/>
    </location>
</feature>
<feature type="compositionally biased region" description="Basic and acidic residues" evidence="2">
    <location>
        <begin position="1193"/>
        <end position="1206"/>
    </location>
</feature>
<dbReference type="eggNOG" id="KOG3544">
    <property type="taxonomic scope" value="Eukaryota"/>
</dbReference>
<dbReference type="OMA" id="CWRDAWA"/>
<feature type="domain" description="VWFA" evidence="3">
    <location>
        <begin position="1449"/>
        <end position="1625"/>
    </location>
</feature>
<dbReference type="Proteomes" id="UP000001593">
    <property type="component" value="Unassembled WGS sequence"/>
</dbReference>
<sequence>MKSLKSIKNSYNKTDLNDYSMDKEFARTTKKAEITGELEVNGTRFESMGCWRDAWARALTSLEGEHPLLMDPNYKTRTYAMFKCARAALDKHVTIFGLENGGQCFGTNEGSTKLATYGPSSDCRVNGKGGPWSLQAYRFLSRPAAQDSASLPMADVDTSPLLDESTEAPPRTGPTITTPVKAVEPATIRPQGGALPQTPVKGKQNKRVSDNKEFTHAMQARRPTLAMTTLQWLKKAQHDAIEAKVAAEGRGCIMDMLKTLPQNRKTLAQAAFHSAQDPHVQLDEDHPQEHPHLPAAHPVSTGPLPPIHPSQHRPQEHPHLPAAAGRGAAVKLTGLQNRQQQLQQIQEQLQRRKQLQKMQEELKHRNLLQEQEELKHRKLLQEQEELKHRKFLQEQEELKHRKLLQEKEDEIKHRKLIQQQEELKQRELLKQQEVKKQQKLLKQQERLKQQEEIRHRQLLKEQEELKHRKLLQEQQKLQHKKLQEEKLKHQKQEEEQQQLQHHKQEEEQLKHQQEQQHKTATPNSHQEHQPDKSLHALPGTLGHQESTQHSQKGKDSPVHTNIKPSVIVNTYNGGPVTPSSAIQMDMPIAEEVVAPPKTTEEISADDKQQDECFCPNKVCDANADLAFVIDGSSDIPQMYFSHVLDYLKALARGFNASQTQVSLMAYGDDATAAFNFGSVNTTSEIDDGIDAVSYMGGEPKTGNALYKAKKGLFEVSSRPGVSHALVLLTSGSASDEIGPPALELRNAGVKVTAIGLGKLANVKELIEIASEPKSSHVFTAFLDTLPERMDEIVTGVCSDVKGNLRERKEPCFCSANKPAKQDETLESSEQETSEKNKPADGKTASEPKKQEHPSSQTDTNQKKQDEESPTVTVTSDGEHTTVKVLDAQSPTPKVTINGKTNDGKSADGNTKSQQNTTHDITSVDPSLSNKLKNLDPQSNEEGKKTENHTQITINKSAKPPATNDSTDGSQISIAQPSTPLVKETGMHITPVNPPQTPNSQQSKQPVNKVENQDNSAEQSGHHTENSNSVQQTKPTIDRTSNSDSKLSKASTDSQSGSEQPIASIEPSKQNTPPANKTESSPQPEKEKSETGVPKKDNKDGNTDKPAGDLMTNVSASSAHEVNVGILGKSIGGKTIDKKKNDDSDSQNVKSGGEAKTAEVSKSTQNDGSVGPPSSTGGGKPQGQDLGQGQEASEEQKVAEEEAKPPGDDQNQTQERQGQTEQTHGPDPGEVQGQEQGQGQDQSHVQGQEEGHSQDQGQEGTNQVPQQGEKTPISTYDEINQQLQKLQEQLKEQAAQQQRQQQVQQQQQQYQDTQVFPNTAAANNWNKEMAPGYGYQNQQSSMSSMQNNYGNSDSSPMYIPAGYEAPELALQAMSGQQSYPTVQPISNQDTFEQTPSMRDQQGFTAEQAQELAGMGANEQQETPIATEMLMSKQPISSSGPTVKREDCSVNLGVVLDSKTTAYSSDDNARKMLQFAKKVTHLFPVSPEGNRVGMMVYSGSPKLKVVHFDHFLDQDTMDKAIDSASYLNMEIKTGKVLNFAQEHLFSRVPAGKQNVLLLITDGVSYDDVTKPAVQLQHKGVEIFCVGVGDNVVRKELETIASSPQSDHVIMTSYNMLEATLEQIKQKVCSSAAKKENTHRASNRMPHDCDQAADIGFLIDGSRTIEVMGKGNFGTIIEFVKNVTKMFPLSRDAFSVGAVVYGSEPSLEIPLGSHNTSKGLLKALSKIKYPGTATKTGKALEYARLNLFGSRNARRKVPKILVVLTKGSSRDDIREASEDLHRDGVHVVSVGMGPVNDRMELANMASLPNKDNIVVSDYSKLSSNVKRLRDIICKATRKQKLDIK</sequence>
<feature type="domain" description="VWFA" evidence="3">
    <location>
        <begin position="624"/>
        <end position="796"/>
    </location>
</feature>
<evidence type="ECO:0000256" key="2">
    <source>
        <dbReference type="SAM" id="MobiDB-lite"/>
    </source>
</evidence>
<dbReference type="InterPro" id="IPR050525">
    <property type="entry name" value="ECM_Assembly_Org"/>
</dbReference>
<dbReference type="PROSITE" id="PS50234">
    <property type="entry name" value="VWFA"/>
    <property type="match status" value="3"/>
</dbReference>
<dbReference type="PANTHER" id="PTHR24020">
    <property type="entry name" value="COLLAGEN ALPHA"/>
    <property type="match status" value="1"/>
</dbReference>
<evidence type="ECO:0000259" key="3">
    <source>
        <dbReference type="PROSITE" id="PS50234"/>
    </source>
</evidence>
<dbReference type="PRINTS" id="PR00453">
    <property type="entry name" value="VWFADOMAIN"/>
</dbReference>
<dbReference type="HOGENOM" id="CLU_237130_0_0_1"/>
<dbReference type="SMART" id="SM00327">
    <property type="entry name" value="VWA"/>
    <property type="match status" value="3"/>
</dbReference>
<feature type="compositionally biased region" description="Basic and acidic residues" evidence="2">
    <location>
        <begin position="1083"/>
        <end position="1106"/>
    </location>
</feature>
<evidence type="ECO:0000313" key="5">
    <source>
        <dbReference type="Proteomes" id="UP000001593"/>
    </source>
</evidence>
<feature type="compositionally biased region" description="Low complexity" evidence="2">
    <location>
        <begin position="1209"/>
        <end position="1245"/>
    </location>
</feature>